<dbReference type="PANTHER" id="PTHR35088">
    <property type="entry name" value="COILED-COIL DOMAIN-CONTAINING PROTEIN 178"/>
    <property type="match status" value="1"/>
</dbReference>
<dbReference type="Proteomes" id="UP000695022">
    <property type="component" value="Unplaced"/>
</dbReference>
<dbReference type="GeneID" id="106808087"/>
<sequence>MTASDTQGEGRQCARFTTSVNHGHCGSKPTLSVEGVGADTNASPVNMSAILSSVMKLVKRLKTDKEVTAKLLSTEREKSYVLEKKVSQFSAQRLNVLPEAAEKVHRTRVMDIMELEWHTSYQKRIEAQIKPKVTRAEKLNTRLKADIAFVNKHCPLIEGKLKLQEEDMQKIDEAQEQATQELNDVLLSYGAAEEHSSQEHEKGESERLSISKKLRDANRKLKNVCAELQYCQDLHASYIQQAEESRVKIKTTAADLQEKLDTDTRLDEDESAIAASVKALDKKRKFQEKDISGLQLQIKLLGEERDKQIAAWKSALTDMQNTVHQTASKLRAIVNSSKVHQITTDDTLENISEMYLYLIMISQISW</sequence>
<evidence type="ECO:0000313" key="2">
    <source>
        <dbReference type="RefSeq" id="XP_014666139.1"/>
    </source>
</evidence>
<evidence type="ECO:0000313" key="1">
    <source>
        <dbReference type="Proteomes" id="UP000695022"/>
    </source>
</evidence>
<reference evidence="2" key="1">
    <citation type="submission" date="2025-08" db="UniProtKB">
        <authorList>
            <consortium name="RefSeq"/>
        </authorList>
    </citation>
    <scope>IDENTIFICATION</scope>
</reference>
<protein>
    <submittedName>
        <fullName evidence="2">Coiled-coil domain-containing protein 178-like</fullName>
    </submittedName>
</protein>
<dbReference type="PANTHER" id="PTHR35088:SF1">
    <property type="entry name" value="COILED-COIL DOMAIN-CONTAINING PROTEIN 178"/>
    <property type="match status" value="1"/>
</dbReference>
<dbReference type="InterPro" id="IPR038826">
    <property type="entry name" value="CCDC178"/>
</dbReference>
<dbReference type="RefSeq" id="XP_014666139.1">
    <property type="nucleotide sequence ID" value="XM_014810653.1"/>
</dbReference>
<proteinExistence type="predicted"/>
<name>A0ABM1E1R8_PRICU</name>
<gene>
    <name evidence="2" type="primary">LOC106808087</name>
</gene>
<accession>A0ABM1E1R8</accession>
<keyword evidence="1" id="KW-1185">Reference proteome</keyword>
<organism evidence="1 2">
    <name type="scientific">Priapulus caudatus</name>
    <name type="common">Priapulid worm</name>
    <dbReference type="NCBI Taxonomy" id="37621"/>
    <lineage>
        <taxon>Eukaryota</taxon>
        <taxon>Metazoa</taxon>
        <taxon>Ecdysozoa</taxon>
        <taxon>Scalidophora</taxon>
        <taxon>Priapulida</taxon>
        <taxon>Priapulimorpha</taxon>
        <taxon>Priapulimorphida</taxon>
        <taxon>Priapulidae</taxon>
        <taxon>Priapulus</taxon>
    </lineage>
</organism>